<dbReference type="EMBL" id="CP138335">
    <property type="protein sequence ID" value="XBW08634.1"/>
    <property type="molecule type" value="Genomic_DNA"/>
</dbReference>
<protein>
    <submittedName>
        <fullName evidence="2">Ferritin-like fold-containing protein</fullName>
    </submittedName>
</protein>
<proteinExistence type="predicted"/>
<sequence>MNATDNTAPLVPPVPSSAPLDEGTKNLVGLLAFSALAAMTRLAKDGDQAPSTEFHVEHARMAAQAFREFQHLERFAAENGFDLIEQASQFAGLFDEIDARTRPSNWWERSVKTYVTLGIFSDALSDINERHQLFVEEEWDGDFGQGLWVREHLAPLTEKDPQLAARLSLWARRVAGEAFGLLRATLFTYPELAVDPDTVDAVVAATIRRHQERLEAVGLQP</sequence>
<feature type="domain" description="Ferritin-like" evidence="1">
    <location>
        <begin position="21"/>
        <end position="179"/>
    </location>
</feature>
<evidence type="ECO:0000313" key="2">
    <source>
        <dbReference type="EMBL" id="XBW08634.1"/>
    </source>
</evidence>
<dbReference type="Pfam" id="PF13794">
    <property type="entry name" value="MiaE_2"/>
    <property type="match status" value="1"/>
</dbReference>
<gene>
    <name evidence="2" type="ORF">SAC06_03485</name>
</gene>
<name>A0AAU7V9D8_9ACTO</name>
<reference evidence="2" key="1">
    <citation type="submission" date="2023-11" db="EMBL/GenBank/DDBJ databases">
        <title>Scrofimicrobium hongkongense sp. nov., isolated from a patient with peritonitis.</title>
        <authorList>
            <person name="Lao H.Y."/>
            <person name="Wong A.Y.P."/>
            <person name="Ng T.L."/>
            <person name="Wong R.Y.L."/>
            <person name="Yau M.C.Y."/>
            <person name="Lam J.Y.W."/>
            <person name="Siu G.K.H."/>
        </authorList>
    </citation>
    <scope>NUCLEOTIDE SEQUENCE</scope>
    <source>
        <strain evidence="2">R131</strain>
    </source>
</reference>
<dbReference type="RefSeq" id="WP_350258834.1">
    <property type="nucleotide sequence ID" value="NZ_CP138335.1"/>
</dbReference>
<dbReference type="InterPro" id="IPR012347">
    <property type="entry name" value="Ferritin-like"/>
</dbReference>
<evidence type="ECO:0000259" key="1">
    <source>
        <dbReference type="Pfam" id="PF13794"/>
    </source>
</evidence>
<organism evidence="2">
    <name type="scientific">Scrofimicrobium appendicitidis</name>
    <dbReference type="NCBI Taxonomy" id="3079930"/>
    <lineage>
        <taxon>Bacteria</taxon>
        <taxon>Bacillati</taxon>
        <taxon>Actinomycetota</taxon>
        <taxon>Actinomycetes</taxon>
        <taxon>Actinomycetales</taxon>
        <taxon>Actinomycetaceae</taxon>
        <taxon>Scrofimicrobium</taxon>
    </lineage>
</organism>
<dbReference type="KEGG" id="sapp:SAC06_03485"/>
<dbReference type="Gene3D" id="1.20.1260.10">
    <property type="match status" value="1"/>
</dbReference>
<dbReference type="InterPro" id="IPR059125">
    <property type="entry name" value="Ferritin_actino"/>
</dbReference>
<accession>A0AAU7V9D8</accession>
<dbReference type="AlphaFoldDB" id="A0AAU7V9D8"/>